<gene>
    <name evidence="1" type="ORF">E1181_17280</name>
</gene>
<dbReference type="Proteomes" id="UP000295674">
    <property type="component" value="Unassembled WGS sequence"/>
</dbReference>
<proteinExistence type="predicted"/>
<evidence type="ECO:0008006" key="3">
    <source>
        <dbReference type="Google" id="ProtNLM"/>
    </source>
</evidence>
<protein>
    <recommendedName>
        <fullName evidence="3">DUF3039 domain-containing protein</fullName>
    </recommendedName>
</protein>
<dbReference type="AlphaFoldDB" id="A0A4R4VQR8"/>
<sequence length="88" mass="9811">MNSGNPSESSARIGSRSERHFWLVSNRERTGGVRHAFRGARWDGKRADLSVCGERVALAQPSDLDWILFPTCVTCNDILKAENLSRHG</sequence>
<dbReference type="OrthoDB" id="3696902at2"/>
<evidence type="ECO:0000313" key="2">
    <source>
        <dbReference type="Proteomes" id="UP000295674"/>
    </source>
</evidence>
<accession>A0A4R4VQR8</accession>
<keyword evidence="2" id="KW-1185">Reference proteome</keyword>
<dbReference type="RefSeq" id="WP_132676007.1">
    <property type="nucleotide sequence ID" value="NZ_SMKS01000029.1"/>
</dbReference>
<name>A0A4R4VQR8_9PSEU</name>
<evidence type="ECO:0000313" key="1">
    <source>
        <dbReference type="EMBL" id="TDD04645.1"/>
    </source>
</evidence>
<comment type="caution">
    <text evidence="1">The sequence shown here is derived from an EMBL/GenBank/DDBJ whole genome shotgun (WGS) entry which is preliminary data.</text>
</comment>
<organism evidence="1 2">
    <name type="scientific">Saccharopolyspora terrae</name>
    <dbReference type="NCBI Taxonomy" id="2530384"/>
    <lineage>
        <taxon>Bacteria</taxon>
        <taxon>Bacillati</taxon>
        <taxon>Actinomycetota</taxon>
        <taxon>Actinomycetes</taxon>
        <taxon>Pseudonocardiales</taxon>
        <taxon>Pseudonocardiaceae</taxon>
        <taxon>Saccharopolyspora</taxon>
    </lineage>
</organism>
<reference evidence="1 2" key="1">
    <citation type="submission" date="2019-03" db="EMBL/GenBank/DDBJ databases">
        <title>Draft genome sequences of novel Actinobacteria.</title>
        <authorList>
            <person name="Sahin N."/>
            <person name="Ay H."/>
            <person name="Saygin H."/>
        </authorList>
    </citation>
    <scope>NUCLEOTIDE SEQUENCE [LARGE SCALE GENOMIC DNA]</scope>
    <source>
        <strain evidence="1 2">16K309</strain>
    </source>
</reference>
<dbReference type="EMBL" id="SMKS01000029">
    <property type="protein sequence ID" value="TDD04645.1"/>
    <property type="molecule type" value="Genomic_DNA"/>
</dbReference>